<name>A0ABW0BUX8_9BACT</name>
<dbReference type="Pfam" id="PF01370">
    <property type="entry name" value="Epimerase"/>
    <property type="match status" value="1"/>
</dbReference>
<dbReference type="SUPFAM" id="SSF51735">
    <property type="entry name" value="NAD(P)-binding Rossmann-fold domains"/>
    <property type="match status" value="1"/>
</dbReference>
<evidence type="ECO:0000256" key="1">
    <source>
        <dbReference type="ARBA" id="ARBA00023027"/>
    </source>
</evidence>
<feature type="domain" description="NAD-dependent epimerase/dehydratase" evidence="2">
    <location>
        <begin position="4"/>
        <end position="262"/>
    </location>
</feature>
<keyword evidence="4" id="KW-1185">Reference proteome</keyword>
<dbReference type="Gene3D" id="3.40.50.720">
    <property type="entry name" value="NAD(P)-binding Rossmann-like Domain"/>
    <property type="match status" value="1"/>
</dbReference>
<reference evidence="4" key="1">
    <citation type="journal article" date="2019" name="Int. J. Syst. Evol. Microbiol.">
        <title>The Global Catalogue of Microorganisms (GCM) 10K type strain sequencing project: providing services to taxonomists for standard genome sequencing and annotation.</title>
        <authorList>
            <consortium name="The Broad Institute Genomics Platform"/>
            <consortium name="The Broad Institute Genome Sequencing Center for Infectious Disease"/>
            <person name="Wu L."/>
            <person name="Ma J."/>
        </authorList>
    </citation>
    <scope>NUCLEOTIDE SEQUENCE [LARGE SCALE GENOMIC DNA]</scope>
    <source>
        <strain evidence="4">CGMCC 1.7030</strain>
    </source>
</reference>
<dbReference type="RefSeq" id="WP_377912903.1">
    <property type="nucleotide sequence ID" value="NZ_JBHSKS010000003.1"/>
</dbReference>
<proteinExistence type="predicted"/>
<sequence length="336" mass="38257">MSQILVTGAAGFISFHLTKKLTELGHQVVGVDNLNDYYDPKLKLARLSELGVSGVELESQEITRYESGDFTFLKADITDDNLWELLSKEFQIDSIIHLAAQAGVRYSLENPKSYIKSNVEGFLNVLEFSRYQKINHLIYASSSSVYGMDSVQPFSEDEPCNKPVSLYAATKRSNELMAFTYHHLFGINSIALRFFTVYGPWGRPDMAPFLFTKAAFEGTPIKVFNYGKQKRDFTYIDDIIGGVIQVFNQKEKIEGAEICNIGQGKPVELEEFLNEIESQTGKMLQKEFLEAQPGDVELTFADTKQLNIKFLYQPQLVLKEGVKSFVNWYKDYFKIQ</sequence>
<keyword evidence="1" id="KW-0520">NAD</keyword>
<dbReference type="Gene3D" id="3.90.25.10">
    <property type="entry name" value="UDP-galactose 4-epimerase, domain 1"/>
    <property type="match status" value="1"/>
</dbReference>
<dbReference type="PANTHER" id="PTHR43574">
    <property type="entry name" value="EPIMERASE-RELATED"/>
    <property type="match status" value="1"/>
</dbReference>
<dbReference type="EMBL" id="JBHSKS010000003">
    <property type="protein sequence ID" value="MFC5191135.1"/>
    <property type="molecule type" value="Genomic_DNA"/>
</dbReference>
<protein>
    <submittedName>
        <fullName evidence="3">NAD-dependent epimerase/dehydratase family protein</fullName>
    </submittedName>
</protein>
<evidence type="ECO:0000313" key="3">
    <source>
        <dbReference type="EMBL" id="MFC5191135.1"/>
    </source>
</evidence>
<evidence type="ECO:0000259" key="2">
    <source>
        <dbReference type="Pfam" id="PF01370"/>
    </source>
</evidence>
<organism evidence="3 4">
    <name type="scientific">Algoriphagus aquatilis</name>
    <dbReference type="NCBI Taxonomy" id="490186"/>
    <lineage>
        <taxon>Bacteria</taxon>
        <taxon>Pseudomonadati</taxon>
        <taxon>Bacteroidota</taxon>
        <taxon>Cytophagia</taxon>
        <taxon>Cytophagales</taxon>
        <taxon>Cyclobacteriaceae</taxon>
        <taxon>Algoriphagus</taxon>
    </lineage>
</organism>
<gene>
    <name evidence="3" type="ORF">ACFPIK_05105</name>
</gene>
<accession>A0ABW0BUX8</accession>
<evidence type="ECO:0000313" key="4">
    <source>
        <dbReference type="Proteomes" id="UP001596163"/>
    </source>
</evidence>
<dbReference type="Proteomes" id="UP001596163">
    <property type="component" value="Unassembled WGS sequence"/>
</dbReference>
<dbReference type="InterPro" id="IPR001509">
    <property type="entry name" value="Epimerase_deHydtase"/>
</dbReference>
<dbReference type="PRINTS" id="PR01713">
    <property type="entry name" value="NUCEPIMERASE"/>
</dbReference>
<comment type="caution">
    <text evidence="3">The sequence shown here is derived from an EMBL/GenBank/DDBJ whole genome shotgun (WGS) entry which is preliminary data.</text>
</comment>
<dbReference type="InterPro" id="IPR036291">
    <property type="entry name" value="NAD(P)-bd_dom_sf"/>
</dbReference>